<evidence type="ECO:0000256" key="1">
    <source>
        <dbReference type="ARBA" id="ARBA00004141"/>
    </source>
</evidence>
<feature type="domain" description="ABC transmembrane type-1" evidence="7">
    <location>
        <begin position="19"/>
        <end position="332"/>
    </location>
</feature>
<feature type="non-terminal residue" evidence="8">
    <location>
        <position position="531"/>
    </location>
</feature>
<dbReference type="AlphaFoldDB" id="A0A382E4V0"/>
<dbReference type="PROSITE" id="PS50893">
    <property type="entry name" value="ABC_TRANSPORTER_2"/>
    <property type="match status" value="1"/>
</dbReference>
<keyword evidence="2 5" id="KW-0812">Transmembrane</keyword>
<comment type="subcellular location">
    <subcellularLocation>
        <location evidence="1">Membrane</location>
        <topology evidence="1">Multi-pass membrane protein</topology>
    </subcellularLocation>
</comment>
<protein>
    <recommendedName>
        <fullName evidence="9">ABC transmembrane type-1 domain-containing protein</fullName>
    </recommendedName>
</protein>
<reference evidence="8" key="1">
    <citation type="submission" date="2018-05" db="EMBL/GenBank/DDBJ databases">
        <authorList>
            <person name="Lanie J.A."/>
            <person name="Ng W.-L."/>
            <person name="Kazmierczak K.M."/>
            <person name="Andrzejewski T.M."/>
            <person name="Davidsen T.M."/>
            <person name="Wayne K.J."/>
            <person name="Tettelin H."/>
            <person name="Glass J.I."/>
            <person name="Rusch D."/>
            <person name="Podicherti R."/>
            <person name="Tsui H.-C.T."/>
            <person name="Winkler M.E."/>
        </authorList>
    </citation>
    <scope>NUCLEOTIDE SEQUENCE</scope>
</reference>
<feature type="transmembrane region" description="Helical" evidence="5">
    <location>
        <begin position="297"/>
        <end position="317"/>
    </location>
</feature>
<dbReference type="GO" id="GO:0016020">
    <property type="term" value="C:membrane"/>
    <property type="evidence" value="ECO:0007669"/>
    <property type="project" value="UniProtKB-SubCell"/>
</dbReference>
<dbReference type="Gene3D" id="1.20.1560.10">
    <property type="entry name" value="ABC transporter type 1, transmembrane domain"/>
    <property type="match status" value="1"/>
</dbReference>
<feature type="transmembrane region" description="Helical" evidence="5">
    <location>
        <begin position="173"/>
        <end position="197"/>
    </location>
</feature>
<evidence type="ECO:0008006" key="9">
    <source>
        <dbReference type="Google" id="ProtNLM"/>
    </source>
</evidence>
<dbReference type="InterPro" id="IPR027417">
    <property type="entry name" value="P-loop_NTPase"/>
</dbReference>
<dbReference type="CDD" id="cd18552">
    <property type="entry name" value="ABC_6TM_MsbA_like"/>
    <property type="match status" value="1"/>
</dbReference>
<dbReference type="PROSITE" id="PS00211">
    <property type="entry name" value="ABC_TRANSPORTER_1"/>
    <property type="match status" value="1"/>
</dbReference>
<organism evidence="8">
    <name type="scientific">marine metagenome</name>
    <dbReference type="NCBI Taxonomy" id="408172"/>
    <lineage>
        <taxon>unclassified sequences</taxon>
        <taxon>metagenomes</taxon>
        <taxon>ecological metagenomes</taxon>
    </lineage>
</organism>
<dbReference type="PANTHER" id="PTHR24221">
    <property type="entry name" value="ATP-BINDING CASSETTE SUB-FAMILY B"/>
    <property type="match status" value="1"/>
</dbReference>
<dbReference type="SUPFAM" id="SSF90123">
    <property type="entry name" value="ABC transporter transmembrane region"/>
    <property type="match status" value="1"/>
</dbReference>
<sequence length="531" mass="59176">MNTFDRLAKYMGGYTSLILLSMVCSFVIAIGDLGYIQVLASTIDALKSIETHTFDEKPLIIKFFKVNRIFNGIPFVIADQQRALLLIGYVLGGAFCLVLVKGIFSYFNSFLMDLVGLKLITRLRNEVYEKIVFAPIGILQDHRSGDLITRMTDDVRSLHRAIGSTSSVIRAIIYLPVFIVAMLISSFKLTILVLLIFPPLVHLINQFGKRIREASGEIQQHTADLSSQLKETIYGTQIIKSFTTEVFERDKFLDTTKHQYKTTIKRIRLTSLLGPLVELISAIGVVVVFGLGCRQVILGNLGTGEFIGYVAMISLMFKPIRTISQFNTILQQSLASADRVFHVLNFQDERLEQKKEPNLPPVRGEIEFRNVSFTYNDQEKVVDSISFCIESGKIIALVGPSGQGKTTLLNLILRFYEATLGEILIDGYRISDFSLESLRRQIAIVPQETILFSGTIRANVAYGKADITDSEILKATKLANAHDFIVGLPNGYETEVGESGLMLSGGERQRISIARAIAKNPRILLLDEATS</sequence>
<dbReference type="Pfam" id="PF00664">
    <property type="entry name" value="ABC_membrane"/>
    <property type="match status" value="1"/>
</dbReference>
<evidence type="ECO:0000256" key="4">
    <source>
        <dbReference type="ARBA" id="ARBA00023136"/>
    </source>
</evidence>
<dbReference type="InterPro" id="IPR003439">
    <property type="entry name" value="ABC_transporter-like_ATP-bd"/>
</dbReference>
<dbReference type="SUPFAM" id="SSF52540">
    <property type="entry name" value="P-loop containing nucleoside triphosphate hydrolases"/>
    <property type="match status" value="1"/>
</dbReference>
<feature type="transmembrane region" description="Helical" evidence="5">
    <location>
        <begin position="83"/>
        <end position="107"/>
    </location>
</feature>
<dbReference type="PANTHER" id="PTHR24221:SF654">
    <property type="entry name" value="ATP-BINDING CASSETTE SUB-FAMILY B MEMBER 6"/>
    <property type="match status" value="1"/>
</dbReference>
<dbReference type="InterPro" id="IPR039421">
    <property type="entry name" value="Type_1_exporter"/>
</dbReference>
<evidence type="ECO:0000259" key="7">
    <source>
        <dbReference type="PROSITE" id="PS50929"/>
    </source>
</evidence>
<feature type="domain" description="ABC transporter" evidence="6">
    <location>
        <begin position="366"/>
        <end position="531"/>
    </location>
</feature>
<feature type="transmembrane region" description="Helical" evidence="5">
    <location>
        <begin position="12"/>
        <end position="31"/>
    </location>
</feature>
<dbReference type="InterPro" id="IPR017871">
    <property type="entry name" value="ABC_transporter-like_CS"/>
</dbReference>
<dbReference type="GO" id="GO:0140359">
    <property type="term" value="F:ABC-type transporter activity"/>
    <property type="evidence" value="ECO:0007669"/>
    <property type="project" value="InterPro"/>
</dbReference>
<evidence type="ECO:0000313" key="8">
    <source>
        <dbReference type="EMBL" id="SVB45465.1"/>
    </source>
</evidence>
<accession>A0A382E4V0</accession>
<dbReference type="InterPro" id="IPR011527">
    <property type="entry name" value="ABC1_TM_dom"/>
</dbReference>
<dbReference type="PROSITE" id="PS50929">
    <property type="entry name" value="ABC_TM1F"/>
    <property type="match status" value="1"/>
</dbReference>
<dbReference type="GO" id="GO:0034040">
    <property type="term" value="F:ATPase-coupled lipid transmembrane transporter activity"/>
    <property type="evidence" value="ECO:0007669"/>
    <property type="project" value="TreeGrafter"/>
</dbReference>
<dbReference type="GO" id="GO:0016887">
    <property type="term" value="F:ATP hydrolysis activity"/>
    <property type="evidence" value="ECO:0007669"/>
    <property type="project" value="InterPro"/>
</dbReference>
<proteinExistence type="predicted"/>
<name>A0A382E4V0_9ZZZZ</name>
<keyword evidence="3 5" id="KW-1133">Transmembrane helix</keyword>
<feature type="transmembrane region" description="Helical" evidence="5">
    <location>
        <begin position="269"/>
        <end position="291"/>
    </location>
</feature>
<dbReference type="InterPro" id="IPR036640">
    <property type="entry name" value="ABC1_TM_sf"/>
</dbReference>
<evidence type="ECO:0000256" key="2">
    <source>
        <dbReference type="ARBA" id="ARBA00022692"/>
    </source>
</evidence>
<evidence type="ECO:0000259" key="6">
    <source>
        <dbReference type="PROSITE" id="PS50893"/>
    </source>
</evidence>
<evidence type="ECO:0000256" key="3">
    <source>
        <dbReference type="ARBA" id="ARBA00022989"/>
    </source>
</evidence>
<evidence type="ECO:0000256" key="5">
    <source>
        <dbReference type="SAM" id="Phobius"/>
    </source>
</evidence>
<dbReference type="EMBL" id="UINC01042605">
    <property type="protein sequence ID" value="SVB45465.1"/>
    <property type="molecule type" value="Genomic_DNA"/>
</dbReference>
<dbReference type="GO" id="GO:0005524">
    <property type="term" value="F:ATP binding"/>
    <property type="evidence" value="ECO:0007669"/>
    <property type="project" value="InterPro"/>
</dbReference>
<gene>
    <name evidence="8" type="ORF">METZ01_LOCUS198319</name>
</gene>
<keyword evidence="4 5" id="KW-0472">Membrane</keyword>
<dbReference type="Gene3D" id="3.40.50.300">
    <property type="entry name" value="P-loop containing nucleotide triphosphate hydrolases"/>
    <property type="match status" value="1"/>
</dbReference>
<dbReference type="Pfam" id="PF00005">
    <property type="entry name" value="ABC_tran"/>
    <property type="match status" value="1"/>
</dbReference>